<keyword evidence="9 13" id="KW-0378">Hydrolase</keyword>
<dbReference type="FunFam" id="3.40.50.10880:FF:000002">
    <property type="entry name" value="Acidic residue methyltransferase 1"/>
    <property type="match status" value="1"/>
</dbReference>
<evidence type="ECO:0000313" key="16">
    <source>
        <dbReference type="Proteomes" id="UP000821853"/>
    </source>
</evidence>
<dbReference type="Pfam" id="PF01937">
    <property type="entry name" value="ARMT1-like_dom"/>
    <property type="match status" value="1"/>
</dbReference>
<dbReference type="InterPro" id="IPR002791">
    <property type="entry name" value="ARMT1-like_metal-bd"/>
</dbReference>
<evidence type="ECO:0000259" key="14">
    <source>
        <dbReference type="Pfam" id="PF01937"/>
    </source>
</evidence>
<dbReference type="OrthoDB" id="541375at2759"/>
<evidence type="ECO:0000256" key="9">
    <source>
        <dbReference type="ARBA" id="ARBA00022801"/>
    </source>
</evidence>
<evidence type="ECO:0000256" key="7">
    <source>
        <dbReference type="ARBA" id="ARBA00022691"/>
    </source>
</evidence>
<protein>
    <recommendedName>
        <fullName evidence="13">Sugar phosphate phosphatase</fullName>
        <ecNumber evidence="13">2.1.1.-</ecNumber>
        <ecNumber evidence="13">3.1.3.-</ecNumber>
    </recommendedName>
</protein>
<proteinExistence type="inferred from homology"/>
<evidence type="ECO:0000256" key="2">
    <source>
        <dbReference type="ARBA" id="ARBA00001326"/>
    </source>
</evidence>
<comment type="catalytic activity">
    <reaction evidence="1 13">
        <text>L-glutamyl-[protein] + S-adenosyl-L-methionine = [protein]-L-glutamate 5-O-methyl ester + S-adenosyl-L-homocysteine</text>
        <dbReference type="Rhea" id="RHEA:24452"/>
        <dbReference type="Rhea" id="RHEA-COMP:10208"/>
        <dbReference type="Rhea" id="RHEA-COMP:10311"/>
        <dbReference type="ChEBI" id="CHEBI:29973"/>
        <dbReference type="ChEBI" id="CHEBI:57856"/>
        <dbReference type="ChEBI" id="CHEBI:59789"/>
        <dbReference type="ChEBI" id="CHEBI:82795"/>
    </reaction>
</comment>
<dbReference type="AlphaFoldDB" id="A0A9J6G649"/>
<comment type="similarity">
    <text evidence="3 13">Belongs to the damage-control phosphatase family. Sugar phosphate phosphatase III subfamily.</text>
</comment>
<dbReference type="InterPro" id="IPR036075">
    <property type="entry name" value="ARMT-1-like_metal-bd_sf"/>
</dbReference>
<comment type="cofactor">
    <cofactor evidence="13">
        <name>Mn(2+)</name>
        <dbReference type="ChEBI" id="CHEBI:29035"/>
    </cofactor>
    <cofactor evidence="13">
        <name>Ni(2+)</name>
        <dbReference type="ChEBI" id="CHEBI:49786"/>
    </cofactor>
</comment>
<reference evidence="15 16" key="1">
    <citation type="journal article" date="2020" name="Cell">
        <title>Large-Scale Comparative Analyses of Tick Genomes Elucidate Their Genetic Diversity and Vector Capacities.</title>
        <authorList>
            <consortium name="Tick Genome and Microbiome Consortium (TIGMIC)"/>
            <person name="Jia N."/>
            <person name="Wang J."/>
            <person name="Shi W."/>
            <person name="Du L."/>
            <person name="Sun Y."/>
            <person name="Zhan W."/>
            <person name="Jiang J.F."/>
            <person name="Wang Q."/>
            <person name="Zhang B."/>
            <person name="Ji P."/>
            <person name="Bell-Sakyi L."/>
            <person name="Cui X.M."/>
            <person name="Yuan T.T."/>
            <person name="Jiang B.G."/>
            <person name="Yang W.F."/>
            <person name="Lam T.T."/>
            <person name="Chang Q.C."/>
            <person name="Ding S.J."/>
            <person name="Wang X.J."/>
            <person name="Zhu J.G."/>
            <person name="Ruan X.D."/>
            <person name="Zhao L."/>
            <person name="Wei J.T."/>
            <person name="Ye R.Z."/>
            <person name="Que T.C."/>
            <person name="Du C.H."/>
            <person name="Zhou Y.H."/>
            <person name="Cheng J.X."/>
            <person name="Dai P.F."/>
            <person name="Guo W.B."/>
            <person name="Han X.H."/>
            <person name="Huang E.J."/>
            <person name="Li L.F."/>
            <person name="Wei W."/>
            <person name="Gao Y.C."/>
            <person name="Liu J.Z."/>
            <person name="Shao H.Z."/>
            <person name="Wang X."/>
            <person name="Wang C.C."/>
            <person name="Yang T.C."/>
            <person name="Huo Q.B."/>
            <person name="Li W."/>
            <person name="Chen H.Y."/>
            <person name="Chen S.E."/>
            <person name="Zhou L.G."/>
            <person name="Ni X.B."/>
            <person name="Tian J.H."/>
            <person name="Sheng Y."/>
            <person name="Liu T."/>
            <person name="Pan Y.S."/>
            <person name="Xia L.Y."/>
            <person name="Li J."/>
            <person name="Zhao F."/>
            <person name="Cao W.C."/>
        </authorList>
    </citation>
    <scope>NUCLEOTIDE SEQUENCE [LARGE SCALE GENOMIC DNA]</scope>
    <source>
        <strain evidence="15">HaeL-2018</strain>
    </source>
</reference>
<evidence type="ECO:0000256" key="11">
    <source>
        <dbReference type="ARBA" id="ARBA00045980"/>
    </source>
</evidence>
<keyword evidence="10 13" id="KW-0464">Manganese</keyword>
<evidence type="ECO:0000256" key="6">
    <source>
        <dbReference type="ARBA" id="ARBA00022679"/>
    </source>
</evidence>
<evidence type="ECO:0000256" key="13">
    <source>
        <dbReference type="RuleBase" id="RU367030"/>
    </source>
</evidence>
<comment type="function">
    <text evidence="11 13">Metal-dependent phosphatase that shows phosphatase activity against several substrates, including fructose-1-phosphate and fructose-6-phosphate. Its preference for fructose-1-phosphate, a strong glycating agent that causes DNA damage rather than a canonical yeast metabolite, suggests a damage-control function in hexose phosphate metabolism. Has also been shown to have O-methyltransferase activity that methylates glutamate residues of target proteins to form gamma-glutamyl methyl ester residues. Possibly methylates PCNA, suggesting it is involved in the DNA damage response.</text>
</comment>
<comment type="catalytic activity">
    <reaction evidence="2 13">
        <text>beta-D-fructose 1-phosphate + H2O = D-fructose + phosphate</text>
        <dbReference type="Rhea" id="RHEA:35603"/>
        <dbReference type="ChEBI" id="CHEBI:15377"/>
        <dbReference type="ChEBI" id="CHEBI:37721"/>
        <dbReference type="ChEBI" id="CHEBI:43474"/>
        <dbReference type="ChEBI" id="CHEBI:138881"/>
    </reaction>
</comment>
<evidence type="ECO:0000256" key="10">
    <source>
        <dbReference type="ARBA" id="ARBA00023211"/>
    </source>
</evidence>
<evidence type="ECO:0000256" key="1">
    <source>
        <dbReference type="ARBA" id="ARBA00000807"/>
    </source>
</evidence>
<dbReference type="InterPro" id="IPR039763">
    <property type="entry name" value="ARMT1"/>
</dbReference>
<comment type="caution">
    <text evidence="15">The sequence shown here is derived from an EMBL/GenBank/DDBJ whole genome shotgun (WGS) entry which is preliminary data.</text>
</comment>
<dbReference type="GO" id="GO:0032259">
    <property type="term" value="P:methylation"/>
    <property type="evidence" value="ECO:0007669"/>
    <property type="project" value="UniProtKB-KW"/>
</dbReference>
<dbReference type="OMA" id="IFARQKM"/>
<dbReference type="GO" id="GO:0016791">
    <property type="term" value="F:phosphatase activity"/>
    <property type="evidence" value="ECO:0007669"/>
    <property type="project" value="TreeGrafter"/>
</dbReference>
<keyword evidence="6" id="KW-0808">Transferase</keyword>
<accession>A0A9J6G649</accession>
<dbReference type="GO" id="GO:0006974">
    <property type="term" value="P:DNA damage response"/>
    <property type="evidence" value="ECO:0007669"/>
    <property type="project" value="TreeGrafter"/>
</dbReference>
<dbReference type="Gene3D" id="3.40.50.10880">
    <property type="entry name" value="Uncharacterised protein PF01937, DUF89, domain 3"/>
    <property type="match status" value="1"/>
</dbReference>
<comment type="domain">
    <text evidence="13">Subfamily III proteins have a conserved RTxK motif about 40-50 residues from the C-terminus; the threonine may be replaced by serine or cysteine.</text>
</comment>
<keyword evidence="16" id="KW-1185">Reference proteome</keyword>
<dbReference type="EC" id="3.1.3.-" evidence="13"/>
<dbReference type="PANTHER" id="PTHR12260:SF6">
    <property type="entry name" value="DAMAGE-CONTROL PHOSPHATASE ARMT1"/>
    <property type="match status" value="1"/>
</dbReference>
<keyword evidence="5 13" id="KW-0489">Methyltransferase</keyword>
<evidence type="ECO:0000256" key="5">
    <source>
        <dbReference type="ARBA" id="ARBA00022603"/>
    </source>
</evidence>
<dbReference type="EMBL" id="JABSTR010000005">
    <property type="protein sequence ID" value="KAH9370000.1"/>
    <property type="molecule type" value="Genomic_DNA"/>
</dbReference>
<dbReference type="GO" id="GO:0005634">
    <property type="term" value="C:nucleus"/>
    <property type="evidence" value="ECO:0007669"/>
    <property type="project" value="TreeGrafter"/>
</dbReference>
<evidence type="ECO:0000313" key="15">
    <source>
        <dbReference type="EMBL" id="KAH9370000.1"/>
    </source>
</evidence>
<dbReference type="SUPFAM" id="SSF111321">
    <property type="entry name" value="AF1104-like"/>
    <property type="match status" value="1"/>
</dbReference>
<feature type="domain" description="Damage-control phosphatase ARMT1-like metal-binding" evidence="14">
    <location>
        <begin position="50"/>
        <end position="429"/>
    </location>
</feature>
<comment type="catalytic activity">
    <reaction evidence="12 13">
        <text>beta-D-fructose 6-phosphate = dihydroxyacetone + D-glyceraldehyde 3-phosphate</text>
        <dbReference type="Rhea" id="RHEA:28002"/>
        <dbReference type="ChEBI" id="CHEBI:16016"/>
        <dbReference type="ChEBI" id="CHEBI:57634"/>
        <dbReference type="ChEBI" id="CHEBI:59776"/>
    </reaction>
</comment>
<gene>
    <name evidence="15" type="ORF">HPB48_001877</name>
</gene>
<dbReference type="Proteomes" id="UP000821853">
    <property type="component" value="Chromosome 3"/>
</dbReference>
<dbReference type="EC" id="2.1.1.-" evidence="13"/>
<evidence type="ECO:0000256" key="4">
    <source>
        <dbReference type="ARBA" id="ARBA00022596"/>
    </source>
</evidence>
<sequence>MSRITVTLPGRAGLQVDEDKAAAPAVVPPEELPLPPPLSGQNSTSFAYVTVRDRLPVILTRVIDAVFRDRMKIEEQLGPEAREETKAVAGRLAKLRNEMVTNKPLLPIEDHFDDAAVWNEVLQKHTKDPSSPAAVTYFYRRIYEAFQLTTKLRDYDPFRRPKQESLHQYFKAVCELCDFVRKNTYPDAALETLKQSTYRLVEVSLWGNRCDLSLSGGAKVSGLSASAHDTERLRTFILSNHGDRLWQHLCRLRELNLAGEPQQLHCVMDNAGYELVTDLALLDFLYETGYVDSVTLHIKAIPWYVSDVTRRDLFWTLREMQDCNHESTEELSKRCQRRINEGSWSVMDDVFWTQPFDYAEMATKRPDLYAVLQSADLLLFKGDLNYRKLVGDLDWDPTVSFKHALRGFEPTFLCALRTIKADTVAGLDRVIVDRVQQQSPDWMVTGNHKCERQEPPILPEGYCQQCTSCDTS</sequence>
<dbReference type="PANTHER" id="PTHR12260">
    <property type="entry name" value="DAMAGE-CONTROL PHOSPHATASE ARMT1"/>
    <property type="match status" value="1"/>
</dbReference>
<keyword evidence="8 13" id="KW-0479">Metal-binding</keyword>
<evidence type="ECO:0000256" key="12">
    <source>
        <dbReference type="ARBA" id="ARBA00048809"/>
    </source>
</evidence>
<dbReference type="GO" id="GO:0051998">
    <property type="term" value="F:protein carboxyl O-methyltransferase activity"/>
    <property type="evidence" value="ECO:0007669"/>
    <property type="project" value="UniProtKB-UniRule"/>
</dbReference>
<keyword evidence="4" id="KW-0533">Nickel</keyword>
<dbReference type="GO" id="GO:0046872">
    <property type="term" value="F:metal ion binding"/>
    <property type="evidence" value="ECO:0007669"/>
    <property type="project" value="UniProtKB-UniRule"/>
</dbReference>
<dbReference type="VEuPathDB" id="VectorBase:HLOH_054267"/>
<name>A0A9J6G649_HAELO</name>
<dbReference type="Gene3D" id="1.20.930.60">
    <property type="match status" value="1"/>
</dbReference>
<evidence type="ECO:0000256" key="3">
    <source>
        <dbReference type="ARBA" id="ARBA00009519"/>
    </source>
</evidence>
<evidence type="ECO:0000256" key="8">
    <source>
        <dbReference type="ARBA" id="ARBA00022723"/>
    </source>
</evidence>
<organism evidence="15 16">
    <name type="scientific">Haemaphysalis longicornis</name>
    <name type="common">Bush tick</name>
    <dbReference type="NCBI Taxonomy" id="44386"/>
    <lineage>
        <taxon>Eukaryota</taxon>
        <taxon>Metazoa</taxon>
        <taxon>Ecdysozoa</taxon>
        <taxon>Arthropoda</taxon>
        <taxon>Chelicerata</taxon>
        <taxon>Arachnida</taxon>
        <taxon>Acari</taxon>
        <taxon>Parasitiformes</taxon>
        <taxon>Ixodida</taxon>
        <taxon>Ixodoidea</taxon>
        <taxon>Ixodidae</taxon>
        <taxon>Haemaphysalinae</taxon>
        <taxon>Haemaphysalis</taxon>
    </lineage>
</organism>
<keyword evidence="7" id="KW-0949">S-adenosyl-L-methionine</keyword>